<feature type="compositionally biased region" description="Low complexity" evidence="7">
    <location>
        <begin position="339"/>
        <end position="350"/>
    </location>
</feature>
<dbReference type="PROSITE" id="PS50011">
    <property type="entry name" value="PROTEIN_KINASE_DOM"/>
    <property type="match status" value="1"/>
</dbReference>
<dbReference type="PANTHER" id="PTHR11042">
    <property type="entry name" value="EUKARYOTIC TRANSLATION INITIATION FACTOR 2-ALPHA KINASE EIF2-ALPHA KINASE -RELATED"/>
    <property type="match status" value="1"/>
</dbReference>
<evidence type="ECO:0000256" key="7">
    <source>
        <dbReference type="SAM" id="MobiDB-lite"/>
    </source>
</evidence>
<feature type="region of interest" description="Disordered" evidence="7">
    <location>
        <begin position="1"/>
        <end position="81"/>
    </location>
</feature>
<dbReference type="InterPro" id="IPR017441">
    <property type="entry name" value="Protein_kinase_ATP_BS"/>
</dbReference>
<dbReference type="Proteomes" id="UP001385951">
    <property type="component" value="Unassembled WGS sequence"/>
</dbReference>
<sequence>MLATTPTSEYVRKTRRDLSTRTPPRFSMNSSFRPTLLTPSPLKRHAAPVDEDDLFSSPLPSATANRRENMGRRRTFDDDDEEDDGLFTVPHSHSLFPPSSSPMPLRTPIKSAGRVTSPERQVLSVKHMNSPQTAGVKRKPTPAATTPIRKRGLTPLNITSSAAALAGDSTFGFDRLAPLPAPRFNLSTPQNRTDTELTLKRQADSMTRLRINDRDHESGDESGYDSGPDFPEVGKALFPTSAVKGRVKQKLPPLQSPRVQLLAREGQAKEGEVVEAMSPGGHITKRRARSRPVSAELLSSVQTTPEEQQAKSNMQSPKSPQSSVVFPPPRSAFRGRNLSYSSTSSSDFGSPPTRPMPRIQTDSLQPPRGPMNRLDSVSSATLFFGPAIPQPNKPVEEPMNVDQPQTGNKRQSLGGHGPSNLGFGSPRRGQLQCDSDEEADFFFSSSGPKDSSFTFSLTGGTPSPMKKQRTESIELLPKKFRPRDSGVVLDESDDSYDGLPRASTSVSTINSGSDGEALVTPGFAPTAGSGWPTVGVYNLDDEDYHGRFNTGERGVDAFIMRTLTAGATSSKEETAKRPPGTPVKRIKTSHIMDRPWQSAVASKIGFPDFDDPRTGKGKKGAKPRKSLPAAFPVSARPARTERQRRDALNFGVSRASVSSMEVDAEGDDEEASPSMRRDARYEGLGLGRPTARPGADVKGWLMRRSSSGAFSSGSDCTSSTTATPTRLSYANWTSKLPTLSQGSTTTSTTESPTSAAVSRHMPPPPAPHTISNASPKKSIFAAPTQASSRLNKPFAGLLRTRRSLAFGEEQLGRFERDFVEIDELGRGEFGRVMKARYKQGSQEVFAVKKSKRFEGVKHRLRLREEVELLKHLSQVAGAQGYGTQVQTRSQAHPAALGRHPNVLGYIDSWEEDETLFIQTELCELGNFAHFLWEYGKSFPKLDEERVWKILADLSDGLSFIHDAGVIHLDLKPANIFISGDGRFKIGDFGMASIWPRPPTPGPVGGNGAPLPPVPGQSESFEREGDKLYLSPEVLQGKYGKAADIFSLGMTMLETATNIVVPDQGESWHRLRHDDFAQVDFMGVSDELTELIKHMMQSDPALRIEAGLVVAHPIIVKARAHMEALRAERGPVFGASPLSSVGEGWLEEIMDMDEDDMDIGF</sequence>
<dbReference type="Pfam" id="PF00069">
    <property type="entry name" value="Pkinase"/>
    <property type="match status" value="1"/>
</dbReference>
<feature type="region of interest" description="Disordered" evidence="7">
    <location>
        <begin position="604"/>
        <end position="627"/>
    </location>
</feature>
<evidence type="ECO:0000256" key="5">
    <source>
        <dbReference type="ARBA" id="ARBA00037982"/>
    </source>
</evidence>
<dbReference type="GO" id="GO:0005737">
    <property type="term" value="C:cytoplasm"/>
    <property type="evidence" value="ECO:0007669"/>
    <property type="project" value="TreeGrafter"/>
</dbReference>
<feature type="region of interest" description="Disordered" evidence="7">
    <location>
        <begin position="258"/>
        <end position="431"/>
    </location>
</feature>
<feature type="region of interest" description="Disordered" evidence="7">
    <location>
        <begin position="127"/>
        <end position="148"/>
    </location>
</feature>
<keyword evidence="4 6" id="KW-0067">ATP-binding</keyword>
<protein>
    <recommendedName>
        <fullName evidence="8">Protein kinase domain-containing protein</fullName>
    </recommendedName>
</protein>
<evidence type="ECO:0000313" key="9">
    <source>
        <dbReference type="EMBL" id="KAK7692978.1"/>
    </source>
</evidence>
<name>A0AAW0GI32_9APHY</name>
<keyword evidence="1" id="KW-0808">Transferase</keyword>
<feature type="region of interest" description="Disordered" evidence="7">
    <location>
        <begin position="484"/>
        <end position="515"/>
    </location>
</feature>
<feature type="region of interest" description="Disordered" evidence="7">
    <location>
        <begin position="206"/>
        <end position="231"/>
    </location>
</feature>
<feature type="compositionally biased region" description="Low complexity" evidence="7">
    <location>
        <begin position="738"/>
        <end position="754"/>
    </location>
</feature>
<accession>A0AAW0GI32</accession>
<comment type="caution">
    <text evidence="9">The sequence shown here is derived from an EMBL/GenBank/DDBJ whole genome shotgun (WGS) entry which is preliminary data.</text>
</comment>
<gene>
    <name evidence="9" type="ORF">QCA50_004619</name>
</gene>
<feature type="compositionally biased region" description="Basic and acidic residues" evidence="7">
    <location>
        <begin position="65"/>
        <end position="76"/>
    </location>
</feature>
<feature type="region of interest" description="Disordered" evidence="7">
    <location>
        <begin position="733"/>
        <end position="775"/>
    </location>
</feature>
<evidence type="ECO:0000256" key="4">
    <source>
        <dbReference type="ARBA" id="ARBA00022840"/>
    </source>
</evidence>
<feature type="compositionally biased region" description="Basic residues" evidence="7">
    <location>
        <begin position="615"/>
        <end position="625"/>
    </location>
</feature>
<evidence type="ECO:0000256" key="3">
    <source>
        <dbReference type="ARBA" id="ARBA00022777"/>
    </source>
</evidence>
<evidence type="ECO:0000256" key="2">
    <source>
        <dbReference type="ARBA" id="ARBA00022741"/>
    </source>
</evidence>
<comment type="similarity">
    <text evidence="5">Belongs to the protein kinase superfamily. Ser/Thr protein kinase family. GCN2 subfamily.</text>
</comment>
<dbReference type="AlphaFoldDB" id="A0AAW0GI32"/>
<feature type="compositionally biased region" description="Polar residues" evidence="7">
    <location>
        <begin position="502"/>
        <end position="513"/>
    </location>
</feature>
<feature type="domain" description="Protein kinase" evidence="8">
    <location>
        <begin position="818"/>
        <end position="1114"/>
    </location>
</feature>
<feature type="region of interest" description="Disordered" evidence="7">
    <location>
        <begin position="657"/>
        <end position="698"/>
    </location>
</feature>
<feature type="compositionally biased region" description="Polar residues" evidence="7">
    <location>
        <begin position="297"/>
        <end position="324"/>
    </location>
</feature>
<dbReference type="Gene3D" id="3.30.200.20">
    <property type="entry name" value="Phosphorylase Kinase, domain 1"/>
    <property type="match status" value="1"/>
</dbReference>
<proteinExistence type="inferred from homology"/>
<evidence type="ECO:0000256" key="1">
    <source>
        <dbReference type="ARBA" id="ARBA00022679"/>
    </source>
</evidence>
<feature type="compositionally biased region" description="Basic and acidic residues" evidence="7">
    <location>
        <begin position="210"/>
        <end position="219"/>
    </location>
</feature>
<dbReference type="PROSITE" id="PS00108">
    <property type="entry name" value="PROTEIN_KINASE_ST"/>
    <property type="match status" value="1"/>
</dbReference>
<dbReference type="EMBL" id="JASBNA010000004">
    <property type="protein sequence ID" value="KAK7692978.1"/>
    <property type="molecule type" value="Genomic_DNA"/>
</dbReference>
<feature type="binding site" evidence="6">
    <location>
        <position position="849"/>
    </location>
    <ligand>
        <name>ATP</name>
        <dbReference type="ChEBI" id="CHEBI:30616"/>
    </ligand>
</feature>
<dbReference type="InterPro" id="IPR011009">
    <property type="entry name" value="Kinase-like_dom_sf"/>
</dbReference>
<feature type="compositionally biased region" description="Acidic residues" evidence="7">
    <location>
        <begin position="662"/>
        <end position="671"/>
    </location>
</feature>
<dbReference type="GO" id="GO:0005634">
    <property type="term" value="C:nucleus"/>
    <property type="evidence" value="ECO:0007669"/>
    <property type="project" value="TreeGrafter"/>
</dbReference>
<dbReference type="Gene3D" id="1.10.510.10">
    <property type="entry name" value="Transferase(Phosphotransferase) domain 1"/>
    <property type="match status" value="1"/>
</dbReference>
<dbReference type="GO" id="GO:0005524">
    <property type="term" value="F:ATP binding"/>
    <property type="evidence" value="ECO:0007669"/>
    <property type="project" value="UniProtKB-UniRule"/>
</dbReference>
<evidence type="ECO:0000259" key="8">
    <source>
        <dbReference type="PROSITE" id="PS50011"/>
    </source>
</evidence>
<keyword evidence="10" id="KW-1185">Reference proteome</keyword>
<dbReference type="SUPFAM" id="SSF56112">
    <property type="entry name" value="Protein kinase-like (PK-like)"/>
    <property type="match status" value="1"/>
</dbReference>
<keyword evidence="2 6" id="KW-0547">Nucleotide-binding</keyword>
<dbReference type="InterPro" id="IPR050339">
    <property type="entry name" value="CC_SR_Kinase"/>
</dbReference>
<reference evidence="9 10" key="1">
    <citation type="submission" date="2022-09" db="EMBL/GenBank/DDBJ databases">
        <authorList>
            <person name="Palmer J.M."/>
        </authorList>
    </citation>
    <scope>NUCLEOTIDE SEQUENCE [LARGE SCALE GENOMIC DNA]</scope>
    <source>
        <strain evidence="9 10">DSM 7382</strain>
    </source>
</reference>
<dbReference type="PROSITE" id="PS00107">
    <property type="entry name" value="PROTEIN_KINASE_ATP"/>
    <property type="match status" value="1"/>
</dbReference>
<dbReference type="InterPro" id="IPR000719">
    <property type="entry name" value="Prot_kinase_dom"/>
</dbReference>
<evidence type="ECO:0000313" key="10">
    <source>
        <dbReference type="Proteomes" id="UP001385951"/>
    </source>
</evidence>
<dbReference type="GO" id="GO:0004672">
    <property type="term" value="F:protein kinase activity"/>
    <property type="evidence" value="ECO:0007669"/>
    <property type="project" value="InterPro"/>
</dbReference>
<keyword evidence="3" id="KW-0418">Kinase</keyword>
<organism evidence="9 10">
    <name type="scientific">Cerrena zonata</name>
    <dbReference type="NCBI Taxonomy" id="2478898"/>
    <lineage>
        <taxon>Eukaryota</taxon>
        <taxon>Fungi</taxon>
        <taxon>Dikarya</taxon>
        <taxon>Basidiomycota</taxon>
        <taxon>Agaricomycotina</taxon>
        <taxon>Agaricomycetes</taxon>
        <taxon>Polyporales</taxon>
        <taxon>Cerrenaceae</taxon>
        <taxon>Cerrena</taxon>
    </lineage>
</organism>
<evidence type="ECO:0000256" key="6">
    <source>
        <dbReference type="PROSITE-ProRule" id="PRU10141"/>
    </source>
</evidence>
<feature type="compositionally biased region" description="Basic and acidic residues" evidence="7">
    <location>
        <begin position="10"/>
        <end position="19"/>
    </location>
</feature>
<feature type="compositionally biased region" description="Polar residues" evidence="7">
    <location>
        <begin position="402"/>
        <end position="411"/>
    </location>
</feature>
<dbReference type="InterPro" id="IPR008271">
    <property type="entry name" value="Ser/Thr_kinase_AS"/>
</dbReference>
<dbReference type="SMART" id="SM00220">
    <property type="entry name" value="S_TKc"/>
    <property type="match status" value="1"/>
</dbReference>